<evidence type="ECO:0000313" key="2">
    <source>
        <dbReference type="EMBL" id="MDT3317643.1"/>
    </source>
</evidence>
<feature type="transmembrane region" description="Helical" evidence="1">
    <location>
        <begin position="82"/>
        <end position="103"/>
    </location>
</feature>
<keyword evidence="1" id="KW-0472">Membrane</keyword>
<sequence length="129" mass="13414">MRAATGVLLALAILAGVALIAGLWLDTRENVETRCWLDDAPAGVSVSESALISAVETVWPVGRRCDWEPAAGDGVIVTQTGWARTAVFVVVGLASAVWAVVGAARRRRAAAVPFAVCVALVAVVVFWTG</sequence>
<name>A0ABU3GCU7_9MICO</name>
<dbReference type="EMBL" id="JAUZVV010000002">
    <property type="protein sequence ID" value="MDT3317643.1"/>
    <property type="molecule type" value="Genomic_DNA"/>
</dbReference>
<gene>
    <name evidence="2" type="ORF">Q9S71_12520</name>
</gene>
<accession>A0ABU3GCU7</accession>
<keyword evidence="1" id="KW-0812">Transmembrane</keyword>
<evidence type="ECO:0000256" key="1">
    <source>
        <dbReference type="SAM" id="Phobius"/>
    </source>
</evidence>
<comment type="caution">
    <text evidence="2">The sequence shown here is derived from an EMBL/GenBank/DDBJ whole genome shotgun (WGS) entry which is preliminary data.</text>
</comment>
<feature type="transmembrane region" description="Helical" evidence="1">
    <location>
        <begin position="110"/>
        <end position="128"/>
    </location>
</feature>
<reference evidence="2 3" key="1">
    <citation type="submission" date="2023-08" db="EMBL/GenBank/DDBJ databases">
        <title>Microbacterium aquilitoris sp. nov. and Microbacterium gwkjibeachense sp. nov., isolated from beach.</title>
        <authorList>
            <person name="Lee S.D."/>
            <person name="Yang H."/>
            <person name="Kim I."/>
        </authorList>
    </citation>
    <scope>NUCLEOTIDE SEQUENCE [LARGE SCALE GENOMIC DNA]</scope>
    <source>
        <strain evidence="2 3">KSW4-11</strain>
    </source>
</reference>
<proteinExistence type="predicted"/>
<protein>
    <recommendedName>
        <fullName evidence="4">Integral membrane protein</fullName>
    </recommendedName>
</protein>
<keyword evidence="3" id="KW-1185">Reference proteome</keyword>
<keyword evidence="1" id="KW-1133">Transmembrane helix</keyword>
<organism evidence="2 3">
    <name type="scientific">Microbacterium gawkjiense</name>
    <dbReference type="NCBI Taxonomy" id="3067309"/>
    <lineage>
        <taxon>Bacteria</taxon>
        <taxon>Bacillati</taxon>
        <taxon>Actinomycetota</taxon>
        <taxon>Actinomycetes</taxon>
        <taxon>Micrococcales</taxon>
        <taxon>Microbacteriaceae</taxon>
        <taxon>Microbacterium</taxon>
    </lineage>
</organism>
<dbReference type="Proteomes" id="UP001251849">
    <property type="component" value="Unassembled WGS sequence"/>
</dbReference>
<evidence type="ECO:0008006" key="4">
    <source>
        <dbReference type="Google" id="ProtNLM"/>
    </source>
</evidence>
<dbReference type="RefSeq" id="WP_311862660.1">
    <property type="nucleotide sequence ID" value="NZ_JAUZVV010000002.1"/>
</dbReference>
<evidence type="ECO:0000313" key="3">
    <source>
        <dbReference type="Proteomes" id="UP001251849"/>
    </source>
</evidence>